<dbReference type="Proteomes" id="UP001207408">
    <property type="component" value="Unassembled WGS sequence"/>
</dbReference>
<comment type="caution">
    <text evidence="5">The sequence shown here is derived from an EMBL/GenBank/DDBJ whole genome shotgun (WGS) entry which is preliminary data.</text>
</comment>
<dbReference type="Gene3D" id="1.50.10.10">
    <property type="match status" value="1"/>
</dbReference>
<dbReference type="InterPro" id="IPR016518">
    <property type="entry name" value="Alpha-L-fucosidase"/>
</dbReference>
<evidence type="ECO:0000259" key="2">
    <source>
        <dbReference type="Pfam" id="PF14498"/>
    </source>
</evidence>
<dbReference type="Pfam" id="PF14498">
    <property type="entry name" value="Glyco_hyd_65N_2"/>
    <property type="match status" value="1"/>
</dbReference>
<keyword evidence="1" id="KW-0732">Signal</keyword>
<dbReference type="InterPro" id="IPR049053">
    <property type="entry name" value="AFCA-like_C"/>
</dbReference>
<dbReference type="Pfam" id="PF21307">
    <property type="entry name" value="Glyco_hydro_95_C"/>
    <property type="match status" value="1"/>
</dbReference>
<dbReference type="AlphaFoldDB" id="A0AAE3SJD7"/>
<evidence type="ECO:0000313" key="5">
    <source>
        <dbReference type="EMBL" id="MCW3805627.1"/>
    </source>
</evidence>
<dbReference type="EMBL" id="JAPDPI010000014">
    <property type="protein sequence ID" value="MCW3805627.1"/>
    <property type="molecule type" value="Genomic_DNA"/>
</dbReference>
<dbReference type="InterPro" id="IPR027414">
    <property type="entry name" value="GH95_N_dom"/>
</dbReference>
<evidence type="ECO:0000259" key="4">
    <source>
        <dbReference type="Pfam" id="PF22124"/>
    </source>
</evidence>
<feature type="chain" id="PRO_5042201260" evidence="1">
    <location>
        <begin position="24"/>
        <end position="802"/>
    </location>
</feature>
<dbReference type="RefSeq" id="WP_301198997.1">
    <property type="nucleotide sequence ID" value="NZ_JAPDPI010000014.1"/>
</dbReference>
<organism evidence="5 6">
    <name type="scientific">Plebeiibacterium marinum</name>
    <dbReference type="NCBI Taxonomy" id="2992111"/>
    <lineage>
        <taxon>Bacteria</taxon>
        <taxon>Pseudomonadati</taxon>
        <taxon>Bacteroidota</taxon>
        <taxon>Bacteroidia</taxon>
        <taxon>Marinilabiliales</taxon>
        <taxon>Marinilabiliaceae</taxon>
        <taxon>Plebeiibacterium</taxon>
    </lineage>
</organism>
<dbReference type="Pfam" id="PF22124">
    <property type="entry name" value="Glyco_hydro_95_cat"/>
    <property type="match status" value="1"/>
</dbReference>
<feature type="domain" description="Glycosyl hydrolase family 95 catalytic" evidence="4">
    <location>
        <begin position="304"/>
        <end position="723"/>
    </location>
</feature>
<evidence type="ECO:0000259" key="3">
    <source>
        <dbReference type="Pfam" id="PF21307"/>
    </source>
</evidence>
<protein>
    <submittedName>
        <fullName evidence="5">Glycoside hydrolase family 95 protein</fullName>
    </submittedName>
</protein>
<dbReference type="PROSITE" id="PS51257">
    <property type="entry name" value="PROKAR_LIPOPROTEIN"/>
    <property type="match status" value="1"/>
</dbReference>
<dbReference type="InterPro" id="IPR012341">
    <property type="entry name" value="6hp_glycosidase-like_sf"/>
</dbReference>
<feature type="domain" description="Glycosyl hydrolase family 95 N-terminal" evidence="2">
    <location>
        <begin position="29"/>
        <end position="275"/>
    </location>
</feature>
<reference evidence="5" key="1">
    <citation type="submission" date="2022-10" db="EMBL/GenBank/DDBJ databases">
        <authorList>
            <person name="Yu W.X."/>
        </authorList>
    </citation>
    <scope>NUCLEOTIDE SEQUENCE</scope>
    <source>
        <strain evidence="5">D04</strain>
    </source>
</reference>
<keyword evidence="6" id="KW-1185">Reference proteome</keyword>
<gene>
    <name evidence="5" type="ORF">OM074_08295</name>
</gene>
<keyword evidence="5" id="KW-0378">Hydrolase</keyword>
<feature type="domain" description="Alpha fucosidase A-like C-terminal" evidence="3">
    <location>
        <begin position="725"/>
        <end position="787"/>
    </location>
</feature>
<sequence length="802" mass="90631">MKKYSFVLISFVFMVLFSSCTQTQGNHVLWYDEPANYFEEALVLGNGKMGATVFGGVQSDKIYLNDATLWSGEPFDPNNNPEAYKYVEKVREALRNEDYALADSLNRYLQGEYSQSFAPLGTMYIDFAHPKESKEYKRELDINDAVSKVSYSVDGVEYQREYFVSHPDQVMAIKLSSSKKNSLNCTVRFESLLKFKTNVTDEILTVNGYAPYHAEPGYRGDMLNAIRFDENRGTRFTSLFKIEHEDGKITSTDSTLVLSHCSEATLYVSIATSFNGFDKDPVKEGLENQSVAAAQLKNSINKPFASLKQSHVSDYQSLFNRVSLDLKGSEEKNIPTDERLLQYEKGVEDKGLETLYFQYGRYLLISSSRTKDVPANLQGIWNPYMRPPWSSNYTVNINVEENYWLAEIANLSELHKPLLGFINNVSKTGSVIAKTYYGVNGWTVCQNSDIWALSNPVGDFGGGDPNWANWNLGGPWLATHLWEHYTFNQDTAYLRNFAYDLLKGSVDFSLEWMIKDKDGYLITSPCTSPENKYITPTGYHGSTMYGGSADLAMIRELLLNFQEASKVLDIHGDIQDRVDDALANMLPYKIGAKGNLQEWYYDWEDEDPRHRHQSHLFGLYPGHHISPTETPKLAQACKTTLEIKGDETTGWSKGWRINLWARLKDGNRAYKMYRELLRYVKPDALHVTREDHHGGTYPNLLDAHPPFQIDGNFGGAAAVIEMLMQSTQDHIELLPALPDSWPAGTITGICARGGFEVSVEWDGMKLTKTVVKAKTAGATTLVYGNTKKDIDLKAGEQIEVVW</sequence>
<dbReference type="GO" id="GO:0005975">
    <property type="term" value="P:carbohydrate metabolic process"/>
    <property type="evidence" value="ECO:0007669"/>
    <property type="project" value="InterPro"/>
</dbReference>
<evidence type="ECO:0000313" key="6">
    <source>
        <dbReference type="Proteomes" id="UP001207408"/>
    </source>
</evidence>
<name>A0AAE3SJD7_9BACT</name>
<dbReference type="InterPro" id="IPR054363">
    <property type="entry name" value="GH95_cat"/>
</dbReference>
<dbReference type="SUPFAM" id="SSF48208">
    <property type="entry name" value="Six-hairpin glycosidases"/>
    <property type="match status" value="1"/>
</dbReference>
<dbReference type="FunFam" id="1.50.10.10:FF:000028">
    <property type="entry name" value="Alpha-L-fucosidase 2"/>
    <property type="match status" value="1"/>
</dbReference>
<dbReference type="PIRSF" id="PIRSF007663">
    <property type="entry name" value="UCP007663"/>
    <property type="match status" value="1"/>
</dbReference>
<evidence type="ECO:0000256" key="1">
    <source>
        <dbReference type="SAM" id="SignalP"/>
    </source>
</evidence>
<feature type="signal peptide" evidence="1">
    <location>
        <begin position="1"/>
        <end position="23"/>
    </location>
</feature>
<dbReference type="GO" id="GO:0004560">
    <property type="term" value="F:alpha-L-fucosidase activity"/>
    <property type="evidence" value="ECO:0007669"/>
    <property type="project" value="InterPro"/>
</dbReference>
<proteinExistence type="predicted"/>
<dbReference type="InterPro" id="IPR008928">
    <property type="entry name" value="6-hairpin_glycosidase_sf"/>
</dbReference>
<accession>A0AAE3SJD7</accession>
<dbReference type="PANTHER" id="PTHR31084:SF0">
    <property type="entry name" value="ALPHA-L-FUCOSIDASE 2"/>
    <property type="match status" value="1"/>
</dbReference>
<dbReference type="PANTHER" id="PTHR31084">
    <property type="entry name" value="ALPHA-L-FUCOSIDASE 2"/>
    <property type="match status" value="1"/>
</dbReference>